<dbReference type="GO" id="GO:0015074">
    <property type="term" value="P:DNA integration"/>
    <property type="evidence" value="ECO:0007669"/>
    <property type="project" value="UniProtKB-KW"/>
</dbReference>
<dbReference type="RefSeq" id="WP_001469673.1">
    <property type="nucleotide sequence ID" value="NZ_BLBX01000157.1"/>
</dbReference>
<evidence type="ECO:0000259" key="4">
    <source>
        <dbReference type="PROSITE" id="PS51898"/>
    </source>
</evidence>
<evidence type="ECO:0000256" key="1">
    <source>
        <dbReference type="ARBA" id="ARBA00022908"/>
    </source>
</evidence>
<gene>
    <name evidence="5" type="ORF">EIZ93_14805</name>
</gene>
<dbReference type="SUPFAM" id="SSF56349">
    <property type="entry name" value="DNA breaking-rejoining enzymes"/>
    <property type="match status" value="1"/>
</dbReference>
<dbReference type="PANTHER" id="PTHR30349">
    <property type="entry name" value="PHAGE INTEGRASE-RELATED"/>
    <property type="match status" value="1"/>
</dbReference>
<dbReference type="EMBL" id="RYCF01000047">
    <property type="protein sequence ID" value="MQK25561.1"/>
    <property type="molecule type" value="Genomic_DNA"/>
</dbReference>
<dbReference type="CDD" id="cd00397">
    <property type="entry name" value="DNA_BRE_C"/>
    <property type="match status" value="1"/>
</dbReference>
<dbReference type="InterPro" id="IPR050090">
    <property type="entry name" value="Tyrosine_recombinase_XerCD"/>
</dbReference>
<feature type="region of interest" description="Disordered" evidence="3">
    <location>
        <begin position="227"/>
        <end position="250"/>
    </location>
</feature>
<evidence type="ECO:0000256" key="2">
    <source>
        <dbReference type="ARBA" id="ARBA00023172"/>
    </source>
</evidence>
<dbReference type="GO" id="GO:0003677">
    <property type="term" value="F:DNA binding"/>
    <property type="evidence" value="ECO:0007669"/>
    <property type="project" value="InterPro"/>
</dbReference>
<organism evidence="5 6">
    <name type="scientific">Escherichia coli</name>
    <dbReference type="NCBI Taxonomy" id="562"/>
    <lineage>
        <taxon>Bacteria</taxon>
        <taxon>Pseudomonadati</taxon>
        <taxon>Pseudomonadota</taxon>
        <taxon>Gammaproteobacteria</taxon>
        <taxon>Enterobacterales</taxon>
        <taxon>Enterobacteriaceae</taxon>
        <taxon>Escherichia</taxon>
    </lineage>
</organism>
<dbReference type="Pfam" id="PF00589">
    <property type="entry name" value="Phage_integrase"/>
    <property type="match status" value="1"/>
</dbReference>
<comment type="caution">
    <text evidence="5">The sequence shown here is derived from an EMBL/GenBank/DDBJ whole genome shotgun (WGS) entry which is preliminary data.</text>
</comment>
<dbReference type="InterPro" id="IPR002104">
    <property type="entry name" value="Integrase_catalytic"/>
</dbReference>
<name>A0A5P0JA30_ECOLX</name>
<feature type="compositionally biased region" description="Basic and acidic residues" evidence="3">
    <location>
        <begin position="232"/>
        <end position="242"/>
    </location>
</feature>
<sequence>MRVETVVHSSGDLLPILLDDDGLPIPSPNEFVMGRRNLSTNTLIRNLRELSVLYRWFNVHRIDMHSRLKNGALFSEAEFRGSLLEFLRKDMEIESKVVAPHTFNSRLATIRQYFVWEIDVYLSSLPSNDSQYDSIQESRKRIIAWIEKGFINSPKSAGISRKALTEDEARFLVNCLNPESADSFAFYEPIKYRNFVAVSLMLNCGLRPGELLSLRVEDINIGAISSVTIQRRPPDPNDERRPRPSVKRSGRVLPLEGSHFLRMLDRYIVEMRESLESKSSKSSDYLILSDEGNPLSHSSLTQLFTRLRSAYPDYLPEILTPKALRHTFSTRMERALREAGLEEDRRKQALAMLRGDSSLESQTVYIAQEIEDRARQALSDYQKKLTMGSDR</sequence>
<dbReference type="GO" id="GO:0006310">
    <property type="term" value="P:DNA recombination"/>
    <property type="evidence" value="ECO:0007669"/>
    <property type="project" value="UniProtKB-KW"/>
</dbReference>
<dbReference type="PROSITE" id="PS51898">
    <property type="entry name" value="TYR_RECOMBINASE"/>
    <property type="match status" value="1"/>
</dbReference>
<dbReference type="InterPro" id="IPR011010">
    <property type="entry name" value="DNA_brk_join_enz"/>
</dbReference>
<feature type="domain" description="Tyr recombinase" evidence="4">
    <location>
        <begin position="159"/>
        <end position="379"/>
    </location>
</feature>
<evidence type="ECO:0000256" key="3">
    <source>
        <dbReference type="SAM" id="MobiDB-lite"/>
    </source>
</evidence>
<proteinExistence type="predicted"/>
<dbReference type="Proteomes" id="UP000359125">
    <property type="component" value="Unassembled WGS sequence"/>
</dbReference>
<protein>
    <submittedName>
        <fullName evidence="5">Integrase</fullName>
    </submittedName>
</protein>
<dbReference type="Gene3D" id="1.10.443.10">
    <property type="entry name" value="Intergrase catalytic core"/>
    <property type="match status" value="1"/>
</dbReference>
<accession>A0A5P0JA30</accession>
<dbReference type="AlphaFoldDB" id="A0A5P0JA30"/>
<keyword evidence="1" id="KW-0229">DNA integration</keyword>
<keyword evidence="2" id="KW-0233">DNA recombination</keyword>
<evidence type="ECO:0000313" key="5">
    <source>
        <dbReference type="EMBL" id="MQK25561.1"/>
    </source>
</evidence>
<evidence type="ECO:0000313" key="6">
    <source>
        <dbReference type="Proteomes" id="UP000359125"/>
    </source>
</evidence>
<dbReference type="InterPro" id="IPR013762">
    <property type="entry name" value="Integrase-like_cat_sf"/>
</dbReference>
<reference evidence="5 6" key="1">
    <citation type="journal article" date="2019" name="Environ. Health Perspect.">
        <title>Inter-host Transmission of Carbapenemase-Producing Escherichia coli among Humans and Backyard Animals.</title>
        <authorList>
            <person name="Li J."/>
            <person name="Bi Z."/>
            <person name="Ma S."/>
            <person name="Chen B."/>
            <person name="Cai C."/>
            <person name="He J."/>
            <person name="Schwarz S."/>
            <person name="Sun C."/>
            <person name="Zhou Y."/>
            <person name="Yin J."/>
            <person name="Hulth A."/>
            <person name="Wang Y."/>
            <person name="Shen Z."/>
            <person name="Wang S."/>
            <person name="Wu C."/>
            <person name="Nilsson L.E."/>
            <person name="Walsh T.R."/>
            <person name="Borjesson S."/>
            <person name="Shen J."/>
            <person name="Sun Q."/>
            <person name="Wang Y."/>
        </authorList>
    </citation>
    <scope>NUCLEOTIDE SEQUENCE [LARGE SCALE GENOMIC DNA]</scope>
    <source>
        <strain evidence="5 6">A016f</strain>
    </source>
</reference>
<dbReference type="PANTHER" id="PTHR30349:SF64">
    <property type="entry name" value="PROPHAGE INTEGRASE INTD-RELATED"/>
    <property type="match status" value="1"/>
</dbReference>